<keyword evidence="2" id="KW-0479">Metal-binding</keyword>
<feature type="binding site" evidence="2">
    <location>
        <position position="143"/>
    </location>
    <ligand>
        <name>Mn(2+)</name>
        <dbReference type="ChEBI" id="CHEBI:29035"/>
        <label>2</label>
    </ligand>
</feature>
<dbReference type="AlphaFoldDB" id="A0A1I3IFC8"/>
<dbReference type="Pfam" id="PF01546">
    <property type="entry name" value="Peptidase_M20"/>
    <property type="match status" value="1"/>
</dbReference>
<dbReference type="PANTHER" id="PTHR11014:SF63">
    <property type="entry name" value="METALLOPEPTIDASE, PUTATIVE (AFU_ORTHOLOGUE AFUA_6G09600)-RELATED"/>
    <property type="match status" value="1"/>
</dbReference>
<dbReference type="SUPFAM" id="SSF53187">
    <property type="entry name" value="Zn-dependent exopeptidases"/>
    <property type="match status" value="1"/>
</dbReference>
<keyword evidence="5" id="KW-1185">Reference proteome</keyword>
<protein>
    <submittedName>
        <fullName evidence="4">Hippurate hydrolase</fullName>
    </submittedName>
</protein>
<dbReference type="InterPro" id="IPR036264">
    <property type="entry name" value="Bact_exopeptidase_dim_dom"/>
</dbReference>
<accession>A0A1I3IFC8</accession>
<keyword evidence="1 4" id="KW-0378">Hydrolase</keyword>
<evidence type="ECO:0000256" key="2">
    <source>
        <dbReference type="PIRSR" id="PIRSR005962-1"/>
    </source>
</evidence>
<keyword evidence="2" id="KW-0464">Manganese</keyword>
<organism evidence="4 5">
    <name type="scientific">Aquamicrobium aerolatum DSM 21857</name>
    <dbReference type="NCBI Taxonomy" id="1121003"/>
    <lineage>
        <taxon>Bacteria</taxon>
        <taxon>Pseudomonadati</taxon>
        <taxon>Pseudomonadota</taxon>
        <taxon>Alphaproteobacteria</taxon>
        <taxon>Hyphomicrobiales</taxon>
        <taxon>Phyllobacteriaceae</taxon>
        <taxon>Aerobium</taxon>
    </lineage>
</organism>
<evidence type="ECO:0000259" key="3">
    <source>
        <dbReference type="Pfam" id="PF07687"/>
    </source>
</evidence>
<comment type="cofactor">
    <cofactor evidence="2">
        <name>Mn(2+)</name>
        <dbReference type="ChEBI" id="CHEBI:29035"/>
    </cofactor>
    <text evidence="2">The Mn(2+) ion enhances activity.</text>
</comment>
<evidence type="ECO:0000313" key="4">
    <source>
        <dbReference type="EMBL" id="SFI46622.1"/>
    </source>
</evidence>
<dbReference type="EMBL" id="FORF01000002">
    <property type="protein sequence ID" value="SFI46622.1"/>
    <property type="molecule type" value="Genomic_DNA"/>
</dbReference>
<dbReference type="PIRSF" id="PIRSF005962">
    <property type="entry name" value="Pept_M20D_amidohydro"/>
    <property type="match status" value="1"/>
</dbReference>
<dbReference type="SUPFAM" id="SSF55031">
    <property type="entry name" value="Bacterial exopeptidase dimerisation domain"/>
    <property type="match status" value="1"/>
</dbReference>
<name>A0A1I3IFC8_9HYPH</name>
<evidence type="ECO:0000256" key="1">
    <source>
        <dbReference type="ARBA" id="ARBA00022801"/>
    </source>
</evidence>
<dbReference type="InterPro" id="IPR011650">
    <property type="entry name" value="Peptidase_M20_dimer"/>
</dbReference>
<dbReference type="Gene3D" id="3.30.70.360">
    <property type="match status" value="1"/>
</dbReference>
<proteinExistence type="predicted"/>
<dbReference type="RefSeq" id="WP_091518459.1">
    <property type="nucleotide sequence ID" value="NZ_FORF01000002.1"/>
</dbReference>
<reference evidence="5" key="1">
    <citation type="submission" date="2016-10" db="EMBL/GenBank/DDBJ databases">
        <authorList>
            <person name="Varghese N."/>
            <person name="Submissions S."/>
        </authorList>
    </citation>
    <scope>NUCLEOTIDE SEQUENCE [LARGE SCALE GENOMIC DNA]</scope>
    <source>
        <strain evidence="5">DSM 21857</strain>
    </source>
</reference>
<dbReference type="GO" id="GO:0046872">
    <property type="term" value="F:metal ion binding"/>
    <property type="evidence" value="ECO:0007669"/>
    <property type="project" value="UniProtKB-KW"/>
</dbReference>
<dbReference type="InterPro" id="IPR017439">
    <property type="entry name" value="Amidohydrolase"/>
</dbReference>
<dbReference type="GO" id="GO:0050118">
    <property type="term" value="F:N-acetyldiaminopimelate deacetylase activity"/>
    <property type="evidence" value="ECO:0007669"/>
    <property type="project" value="UniProtKB-ARBA"/>
</dbReference>
<feature type="domain" description="Peptidase M20 dimerisation" evidence="3">
    <location>
        <begin position="193"/>
        <end position="290"/>
    </location>
</feature>
<dbReference type="OrthoDB" id="9777385at2"/>
<feature type="binding site" evidence="2">
    <location>
        <position position="108"/>
    </location>
    <ligand>
        <name>Mn(2+)</name>
        <dbReference type="ChEBI" id="CHEBI:29035"/>
        <label>2</label>
    </ligand>
</feature>
<dbReference type="NCBIfam" id="TIGR01891">
    <property type="entry name" value="amidohydrolases"/>
    <property type="match status" value="1"/>
</dbReference>
<dbReference type="Proteomes" id="UP000242763">
    <property type="component" value="Unassembled WGS sequence"/>
</dbReference>
<sequence>MSLRPFPNEIEAHLAEILPALVETRRDLHRNPEIGFKEFRTAEIVARRLRELGLEVEEGIGGTGVVGTLRAGTGNRAIGLRADMDALAMNEASGVAHASQIEGMMHGCGHDGHTTMLLGAAEVLARNPDFSGIVHFIFQPAEEGLGGAPAMMRDGLFERFPCDAVYGLHNKPNLPENQFNVTIGAMLAAADMFTVEFGGQGGHGGSGAYMSVDPTMAAAQFVTNLQAIIGRNISPFDQGVISVGHIGGGSYDAPNVIPSRVVIRGTVRSFKPETRDLLERRLNEVARAAADAFSTTLEVKYDRMFPSLHNPEDSTGRIVNALRERLGHDRVDDKMVPVTGAEDFAYMLEQSTGSFFFLGAGNGHALHTDRYDFNDNIIADGVRYWLTVVQEELPA</sequence>
<gene>
    <name evidence="4" type="ORF">SAMN03080618_00562</name>
</gene>
<dbReference type="STRING" id="1121003.SAMN03080618_00562"/>
<dbReference type="InterPro" id="IPR002933">
    <property type="entry name" value="Peptidase_M20"/>
</dbReference>
<dbReference type="Pfam" id="PF07687">
    <property type="entry name" value="M20_dimer"/>
    <property type="match status" value="1"/>
</dbReference>
<dbReference type="GO" id="GO:0019877">
    <property type="term" value="P:diaminopimelate biosynthetic process"/>
    <property type="evidence" value="ECO:0007669"/>
    <property type="project" value="UniProtKB-ARBA"/>
</dbReference>
<feature type="binding site" evidence="2">
    <location>
        <position position="367"/>
    </location>
    <ligand>
        <name>Mn(2+)</name>
        <dbReference type="ChEBI" id="CHEBI:29035"/>
        <label>2</label>
    </ligand>
</feature>
<feature type="binding site" evidence="2">
    <location>
        <position position="169"/>
    </location>
    <ligand>
        <name>Mn(2+)</name>
        <dbReference type="ChEBI" id="CHEBI:29035"/>
        <label>2</label>
    </ligand>
</feature>
<dbReference type="Gene3D" id="3.40.630.10">
    <property type="entry name" value="Zn peptidases"/>
    <property type="match status" value="1"/>
</dbReference>
<feature type="binding site" evidence="2">
    <location>
        <position position="110"/>
    </location>
    <ligand>
        <name>Mn(2+)</name>
        <dbReference type="ChEBI" id="CHEBI:29035"/>
        <label>2</label>
    </ligand>
</feature>
<dbReference type="PANTHER" id="PTHR11014">
    <property type="entry name" value="PEPTIDASE M20 FAMILY MEMBER"/>
    <property type="match status" value="1"/>
</dbReference>
<dbReference type="FunFam" id="3.30.70.360:FF:000001">
    <property type="entry name" value="N-acetyldiaminopimelate deacetylase"/>
    <property type="match status" value="1"/>
</dbReference>
<evidence type="ECO:0000313" key="5">
    <source>
        <dbReference type="Proteomes" id="UP000242763"/>
    </source>
</evidence>